<organism evidence="7 8">
    <name type="scientific">Roseomonas haemaphysalidis</name>
    <dbReference type="NCBI Taxonomy" id="2768162"/>
    <lineage>
        <taxon>Bacteria</taxon>
        <taxon>Pseudomonadati</taxon>
        <taxon>Pseudomonadota</taxon>
        <taxon>Alphaproteobacteria</taxon>
        <taxon>Acetobacterales</taxon>
        <taxon>Roseomonadaceae</taxon>
        <taxon>Roseomonas</taxon>
    </lineage>
</organism>
<accession>A0ABS3KTY5</accession>
<dbReference type="EMBL" id="JACTNG010000011">
    <property type="protein sequence ID" value="MBO1080937.1"/>
    <property type="molecule type" value="Genomic_DNA"/>
</dbReference>
<proteinExistence type="inferred from homology"/>
<dbReference type="InterPro" id="IPR005801">
    <property type="entry name" value="ADC_synthase"/>
</dbReference>
<keyword evidence="8" id="KW-1185">Reference proteome</keyword>
<dbReference type="InterPro" id="IPR015890">
    <property type="entry name" value="Chorismate_C"/>
</dbReference>
<evidence type="ECO:0000256" key="3">
    <source>
        <dbReference type="ARBA" id="ARBA00012824"/>
    </source>
</evidence>
<comment type="caution">
    <text evidence="7">The sequence shown here is derived from an EMBL/GenBank/DDBJ whole genome shotgun (WGS) entry which is preliminary data.</text>
</comment>
<evidence type="ECO:0000256" key="2">
    <source>
        <dbReference type="ARBA" id="ARBA00005297"/>
    </source>
</evidence>
<feature type="domain" description="Chorismate-utilising enzyme C-terminal" evidence="6">
    <location>
        <begin position="108"/>
        <end position="370"/>
    </location>
</feature>
<name>A0ABS3KTY5_9PROT</name>
<comment type="catalytic activity">
    <reaction evidence="1">
        <text>chorismate = isochorismate</text>
        <dbReference type="Rhea" id="RHEA:18985"/>
        <dbReference type="ChEBI" id="CHEBI:29748"/>
        <dbReference type="ChEBI" id="CHEBI:29780"/>
        <dbReference type="EC" id="5.4.4.2"/>
    </reaction>
</comment>
<dbReference type="SUPFAM" id="SSF56322">
    <property type="entry name" value="ADC synthase"/>
    <property type="match status" value="1"/>
</dbReference>
<keyword evidence="4 7" id="KW-0413">Isomerase</keyword>
<evidence type="ECO:0000313" key="7">
    <source>
        <dbReference type="EMBL" id="MBO1080937.1"/>
    </source>
</evidence>
<dbReference type="GO" id="GO:0008909">
    <property type="term" value="F:isochorismate synthase activity"/>
    <property type="evidence" value="ECO:0007669"/>
    <property type="project" value="UniProtKB-EC"/>
</dbReference>
<comment type="similarity">
    <text evidence="2">Belongs to the isochorismate synthase family.</text>
</comment>
<dbReference type="PANTHER" id="PTHR42839">
    <property type="entry name" value="ISOCHORISMATE SYNTHASE ENTC"/>
    <property type="match status" value="1"/>
</dbReference>
<protein>
    <recommendedName>
        <fullName evidence="3">isochorismate synthase</fullName>
        <ecNumber evidence="3">5.4.4.2</ecNumber>
    </recommendedName>
    <alternativeName>
        <fullName evidence="5">Isochorismate mutase</fullName>
    </alternativeName>
</protein>
<evidence type="ECO:0000256" key="4">
    <source>
        <dbReference type="ARBA" id="ARBA00023235"/>
    </source>
</evidence>
<dbReference type="InterPro" id="IPR004561">
    <property type="entry name" value="IsoChor_synthase"/>
</dbReference>
<dbReference type="EC" id="5.4.4.2" evidence="3"/>
<evidence type="ECO:0000256" key="1">
    <source>
        <dbReference type="ARBA" id="ARBA00000799"/>
    </source>
</evidence>
<dbReference type="Gene3D" id="3.60.120.10">
    <property type="entry name" value="Anthranilate synthase"/>
    <property type="match status" value="1"/>
</dbReference>
<dbReference type="PANTHER" id="PTHR42839:SF2">
    <property type="entry name" value="ISOCHORISMATE SYNTHASE ENTC"/>
    <property type="match status" value="1"/>
</dbReference>
<dbReference type="Proteomes" id="UP001518989">
    <property type="component" value="Unassembled WGS sequence"/>
</dbReference>
<evidence type="ECO:0000256" key="5">
    <source>
        <dbReference type="ARBA" id="ARBA00041564"/>
    </source>
</evidence>
<reference evidence="7 8" key="1">
    <citation type="submission" date="2020-09" db="EMBL/GenBank/DDBJ databases">
        <title>Roseomonas.</title>
        <authorList>
            <person name="Zhu W."/>
        </authorList>
    </citation>
    <scope>NUCLEOTIDE SEQUENCE [LARGE SCALE GENOMIC DNA]</scope>
    <source>
        <strain evidence="7 8">573</strain>
    </source>
</reference>
<evidence type="ECO:0000259" key="6">
    <source>
        <dbReference type="Pfam" id="PF00425"/>
    </source>
</evidence>
<evidence type="ECO:0000313" key="8">
    <source>
        <dbReference type="Proteomes" id="UP001518989"/>
    </source>
</evidence>
<dbReference type="NCBIfam" id="TIGR00543">
    <property type="entry name" value="isochor_syn"/>
    <property type="match status" value="1"/>
</dbReference>
<gene>
    <name evidence="7" type="ORF">IAI61_17990</name>
</gene>
<sequence length="387" mass="38973">MPAAVMTAGAAAVAAGPALAFLGAGGTLVGHGVAALLPRGPAATLGARAAAFLREAGANAVLAGALPFAPDADDFLVQPRRLAPAAPEAAPVAAPMRWRLRHQPDAAGYAAAVRKALHIMDAEAGQPGGLAKIVLARSLLATADRAIDPMALLRRLATDPAATGFLVPLPAAEGGAARWLAGATPELLVEKRGARIRSHPLAGSAARQADAAADAAAASALSRSDKDRREHAIVADCILDTLAPFCRSLSAPQGTTLMRTHSMWHLGTAIEGELKDPDLSAAALAALLHPTPAVCGLPRARAARLIGEIEPMDRGFYAGAVGWCDAAGDGAWHVAIRCAEISGASARLYAGAGIVPGSDPVAEAAETGAKYGALLAALGIALDESRA</sequence>
<dbReference type="Pfam" id="PF00425">
    <property type="entry name" value="Chorismate_bind"/>
    <property type="match status" value="1"/>
</dbReference>